<protein>
    <submittedName>
        <fullName evidence="4">Beta-1,3-glucanase family protein</fullName>
    </submittedName>
</protein>
<keyword evidence="1" id="KW-0732">Signal</keyword>
<dbReference type="InterPro" id="IPR047569">
    <property type="entry name" value="CBM56"/>
</dbReference>
<dbReference type="Gene3D" id="3.30.920.50">
    <property type="entry name" value="Beta-1,3-glucanase, C-terminal domain"/>
    <property type="match status" value="1"/>
</dbReference>
<dbReference type="InterPro" id="IPR042517">
    <property type="entry name" value="Glyco_hydro_64_N_2"/>
</dbReference>
<reference evidence="4 5" key="1">
    <citation type="submission" date="2022-10" db="EMBL/GenBank/DDBJ databases">
        <title>The complete genomes of actinobacterial strains from the NBC collection.</title>
        <authorList>
            <person name="Joergensen T.S."/>
            <person name="Alvarez Arevalo M."/>
            <person name="Sterndorff E.B."/>
            <person name="Faurdal D."/>
            <person name="Vuksanovic O."/>
            <person name="Mourched A.-S."/>
            <person name="Charusanti P."/>
            <person name="Shaw S."/>
            <person name="Blin K."/>
            <person name="Weber T."/>
        </authorList>
    </citation>
    <scope>NUCLEOTIDE SEQUENCE [LARGE SCALE GENOMIC DNA]</scope>
    <source>
        <strain evidence="4 5">NBC_01247</strain>
    </source>
</reference>
<name>A0ABZ1WGC5_9ACTN</name>
<gene>
    <name evidence="4" type="ORF">OG469_33315</name>
</gene>
<sequence>MTLSRRSTPGLLLAALLLLCAAFAGAAPASAAADYTQGVTAAGTGQAQFWFKPTAPAALVDVHYLVNGSGQQNFRMDNAAGTWTRTATGLPAGAAVDYWFTYEKGGPLFDTPHFAWTAGTGGSTPPPGGGGGTPPPGGTGTFPVVFQNNTRGIWPDSQVYVLVLGMATPGQWSYLRPNGTLAHISHLEESAPGHLTKNGRNYAAMSFSLAQAATVTVPSGLEGARMYLSVGSPMYIPISPDDAGWGGPDLLNPADPNADVYFDWYEFTYRYGVIPFGGNTTQVDMFGFPVTARLEQSATGYDQTVGITLTRDQVRAQYAAAVGPAFRPLATPYRITAPRSAASFRPGGAQAGYLQPAIDQAWSYYTANQFTLTRLNQTFTGRVVNGRLQFTKDGAGPYFLSKPTTADVTACAGALASAGMNTTELELGAEFCAAFSRGVAIDTAKWYAPSAYYPAATAKNDYAGFFHSVGLGHRAYGFAYDDINDQSSVRILPDADPPSRLTIGIGW</sequence>
<dbReference type="CDD" id="cd09214">
    <property type="entry name" value="GH64-like"/>
    <property type="match status" value="1"/>
</dbReference>
<dbReference type="PROSITE" id="PS52005">
    <property type="entry name" value="CBM56"/>
    <property type="match status" value="1"/>
</dbReference>
<dbReference type="Gene3D" id="2.60.110.10">
    <property type="entry name" value="Thaumatin"/>
    <property type="match status" value="1"/>
</dbReference>
<feature type="chain" id="PRO_5046135006" evidence="1">
    <location>
        <begin position="27"/>
        <end position="507"/>
    </location>
</feature>
<dbReference type="InterPro" id="IPR037176">
    <property type="entry name" value="Osmotin/thaumatin-like_sf"/>
</dbReference>
<dbReference type="PROSITE" id="PS51318">
    <property type="entry name" value="TAT"/>
    <property type="match status" value="1"/>
</dbReference>
<proteinExistence type="predicted"/>
<dbReference type="EMBL" id="CP108482">
    <property type="protein sequence ID" value="WUS59951.1"/>
    <property type="molecule type" value="Genomic_DNA"/>
</dbReference>
<organism evidence="4 5">
    <name type="scientific">Kitasatospora herbaricolor</name>
    <dbReference type="NCBI Taxonomy" id="68217"/>
    <lineage>
        <taxon>Bacteria</taxon>
        <taxon>Bacillati</taxon>
        <taxon>Actinomycetota</taxon>
        <taxon>Actinomycetes</taxon>
        <taxon>Kitasatosporales</taxon>
        <taxon>Streptomycetaceae</taxon>
        <taxon>Kitasatospora</taxon>
    </lineage>
</organism>
<accession>A0ABZ1WGC5</accession>
<dbReference type="Proteomes" id="UP001432014">
    <property type="component" value="Chromosome"/>
</dbReference>
<dbReference type="InterPro" id="IPR037398">
    <property type="entry name" value="Glyco_hydro_64_fam"/>
</dbReference>
<evidence type="ECO:0000313" key="4">
    <source>
        <dbReference type="EMBL" id="WUS59951.1"/>
    </source>
</evidence>
<evidence type="ECO:0000256" key="1">
    <source>
        <dbReference type="SAM" id="SignalP"/>
    </source>
</evidence>
<evidence type="ECO:0000259" key="2">
    <source>
        <dbReference type="PROSITE" id="PS52005"/>
    </source>
</evidence>
<dbReference type="PANTHER" id="PTHR38165:SF1">
    <property type="entry name" value="GLUCANASE B"/>
    <property type="match status" value="1"/>
</dbReference>
<dbReference type="PROSITE" id="PS52006">
    <property type="entry name" value="GH64"/>
    <property type="match status" value="1"/>
</dbReference>
<dbReference type="Pfam" id="PF16483">
    <property type="entry name" value="Glyco_hydro_64"/>
    <property type="match status" value="1"/>
</dbReference>
<feature type="domain" description="GH64" evidence="3">
    <location>
        <begin position="139"/>
        <end position="507"/>
    </location>
</feature>
<dbReference type="InterPro" id="IPR006311">
    <property type="entry name" value="TAT_signal"/>
</dbReference>
<dbReference type="InterPro" id="IPR032477">
    <property type="entry name" value="Glyco_hydro_64"/>
</dbReference>
<dbReference type="Pfam" id="PF22184">
    <property type="entry name" value="CBM_56"/>
    <property type="match status" value="1"/>
</dbReference>
<evidence type="ECO:0000259" key="3">
    <source>
        <dbReference type="PROSITE" id="PS52006"/>
    </source>
</evidence>
<feature type="domain" description="CBM56" evidence="2">
    <location>
        <begin position="30"/>
        <end position="118"/>
    </location>
</feature>
<keyword evidence="5" id="KW-1185">Reference proteome</keyword>
<feature type="signal peptide" evidence="1">
    <location>
        <begin position="1"/>
        <end position="26"/>
    </location>
</feature>
<dbReference type="PANTHER" id="PTHR38165">
    <property type="match status" value="1"/>
</dbReference>
<evidence type="ECO:0000313" key="5">
    <source>
        <dbReference type="Proteomes" id="UP001432014"/>
    </source>
</evidence>
<dbReference type="RefSeq" id="WP_329493953.1">
    <property type="nucleotide sequence ID" value="NZ_CP108460.1"/>
</dbReference>